<comment type="pathway">
    <text evidence="1">Cofactor biosynthesis; tetrahydrofolate biosynthesis; 5,6,7,8-tetrahydrofolate from 7,8-dihydrofolate: step 1/1.</text>
</comment>
<dbReference type="GO" id="GO:0006730">
    <property type="term" value="P:one-carbon metabolic process"/>
    <property type="evidence" value="ECO:0007669"/>
    <property type="project" value="UniProtKB-KW"/>
</dbReference>
<keyword evidence="4" id="KW-0521">NADP</keyword>
<evidence type="ECO:0000256" key="3">
    <source>
        <dbReference type="ARBA" id="ARBA00022563"/>
    </source>
</evidence>
<dbReference type="EC" id="1.5.1.3" evidence="2"/>
<dbReference type="GO" id="GO:0004146">
    <property type="term" value="F:dihydrofolate reductase activity"/>
    <property type="evidence" value="ECO:0007669"/>
    <property type="project" value="UniProtKB-EC"/>
</dbReference>
<evidence type="ECO:0000256" key="4">
    <source>
        <dbReference type="ARBA" id="ARBA00022857"/>
    </source>
</evidence>
<dbReference type="GO" id="GO:0046655">
    <property type="term" value="P:folic acid metabolic process"/>
    <property type="evidence" value="ECO:0007669"/>
    <property type="project" value="TreeGrafter"/>
</dbReference>
<keyword evidence="5" id="KW-0560">Oxidoreductase</keyword>
<keyword evidence="3" id="KW-0554">One-carbon metabolism</keyword>
<dbReference type="InterPro" id="IPR024072">
    <property type="entry name" value="DHFR-like_dom_sf"/>
</dbReference>
<evidence type="ECO:0000256" key="1">
    <source>
        <dbReference type="ARBA" id="ARBA00004903"/>
    </source>
</evidence>
<evidence type="ECO:0000259" key="6">
    <source>
        <dbReference type="PROSITE" id="PS51330"/>
    </source>
</evidence>
<dbReference type="AlphaFoldDB" id="A0A6C0BZU1"/>
<name>A0A6C0BZU1_9ZZZZ</name>
<dbReference type="InterPro" id="IPR001796">
    <property type="entry name" value="DHFR_dom"/>
</dbReference>
<dbReference type="GO" id="GO:0050661">
    <property type="term" value="F:NADP binding"/>
    <property type="evidence" value="ECO:0007669"/>
    <property type="project" value="InterPro"/>
</dbReference>
<dbReference type="PRINTS" id="PR00070">
    <property type="entry name" value="DHFR"/>
</dbReference>
<protein>
    <recommendedName>
        <fullName evidence="2">dihydrofolate reductase</fullName>
        <ecNumber evidence="2">1.5.1.3</ecNumber>
    </recommendedName>
</protein>
<dbReference type="Gene3D" id="3.40.430.10">
    <property type="entry name" value="Dihydrofolate Reductase, subunit A"/>
    <property type="match status" value="1"/>
</dbReference>
<dbReference type="InterPro" id="IPR012259">
    <property type="entry name" value="DHFR"/>
</dbReference>
<dbReference type="GO" id="GO:0046452">
    <property type="term" value="P:dihydrofolate metabolic process"/>
    <property type="evidence" value="ECO:0007669"/>
    <property type="project" value="TreeGrafter"/>
</dbReference>
<dbReference type="EMBL" id="MN739293">
    <property type="protein sequence ID" value="QHS97351.1"/>
    <property type="molecule type" value="Genomic_DNA"/>
</dbReference>
<dbReference type="PANTHER" id="PTHR48069:SF3">
    <property type="entry name" value="DIHYDROFOLATE REDUCTASE"/>
    <property type="match status" value="1"/>
</dbReference>
<dbReference type="GO" id="GO:0046654">
    <property type="term" value="P:tetrahydrofolate biosynthetic process"/>
    <property type="evidence" value="ECO:0007669"/>
    <property type="project" value="InterPro"/>
</dbReference>
<organism evidence="7">
    <name type="scientific">viral metagenome</name>
    <dbReference type="NCBI Taxonomy" id="1070528"/>
    <lineage>
        <taxon>unclassified sequences</taxon>
        <taxon>metagenomes</taxon>
        <taxon>organismal metagenomes</taxon>
    </lineage>
</organism>
<dbReference type="CDD" id="cd00209">
    <property type="entry name" value="DHFR"/>
    <property type="match status" value="1"/>
</dbReference>
<evidence type="ECO:0000313" key="7">
    <source>
        <dbReference type="EMBL" id="QHS97351.1"/>
    </source>
</evidence>
<dbReference type="PANTHER" id="PTHR48069">
    <property type="entry name" value="DIHYDROFOLATE REDUCTASE"/>
    <property type="match status" value="1"/>
</dbReference>
<evidence type="ECO:0000256" key="2">
    <source>
        <dbReference type="ARBA" id="ARBA00012856"/>
    </source>
</evidence>
<dbReference type="PROSITE" id="PS51330">
    <property type="entry name" value="DHFR_2"/>
    <property type="match status" value="1"/>
</dbReference>
<reference evidence="7" key="1">
    <citation type="journal article" date="2020" name="Nature">
        <title>Giant virus diversity and host interactions through global metagenomics.</title>
        <authorList>
            <person name="Schulz F."/>
            <person name="Roux S."/>
            <person name="Paez-Espino D."/>
            <person name="Jungbluth S."/>
            <person name="Walsh D.A."/>
            <person name="Denef V.J."/>
            <person name="McMahon K.D."/>
            <person name="Konstantinidis K.T."/>
            <person name="Eloe-Fadrosh E.A."/>
            <person name="Kyrpides N.C."/>
            <person name="Woyke T."/>
        </authorList>
    </citation>
    <scope>NUCLEOTIDE SEQUENCE</scope>
    <source>
        <strain evidence="7">GVMAG-M-3300020169-51</strain>
    </source>
</reference>
<feature type="domain" description="DHFR" evidence="6">
    <location>
        <begin position="1"/>
        <end position="174"/>
    </location>
</feature>
<dbReference type="Pfam" id="PF00186">
    <property type="entry name" value="DHFR_1"/>
    <property type="match status" value="1"/>
</dbReference>
<evidence type="ECO:0000256" key="5">
    <source>
        <dbReference type="ARBA" id="ARBA00023002"/>
    </source>
</evidence>
<sequence>MFNIIVAMCKKTRGIGFKNGLPFYLPEDLKRFQKITTGDGNNSVIMGSKTWRSLPAGNKPLKNRENIILSRRGDVFDLNGGSYLLNDVSLLRFFCKNRKYDENWVIGGGEIYKQVLETGYVKKIFITEIESDEKNEYDTYFPEFDKTYFELQSNKYFETDELKGNYKIFCKKLKKM</sequence>
<dbReference type="GO" id="GO:0005739">
    <property type="term" value="C:mitochondrion"/>
    <property type="evidence" value="ECO:0007669"/>
    <property type="project" value="TreeGrafter"/>
</dbReference>
<dbReference type="SUPFAM" id="SSF53597">
    <property type="entry name" value="Dihydrofolate reductase-like"/>
    <property type="match status" value="1"/>
</dbReference>
<proteinExistence type="predicted"/>
<accession>A0A6C0BZU1</accession>